<evidence type="ECO:0000313" key="2">
    <source>
        <dbReference type="Proteomes" id="UP001302745"/>
    </source>
</evidence>
<evidence type="ECO:0000313" key="1">
    <source>
        <dbReference type="EMBL" id="KAK4157875.1"/>
    </source>
</evidence>
<gene>
    <name evidence="1" type="ORF">C8A00DRAFT_29260</name>
</gene>
<reference evidence="1" key="2">
    <citation type="submission" date="2023-05" db="EMBL/GenBank/DDBJ databases">
        <authorList>
            <consortium name="Lawrence Berkeley National Laboratory"/>
            <person name="Steindorff A."/>
            <person name="Hensen N."/>
            <person name="Bonometti L."/>
            <person name="Westerberg I."/>
            <person name="Brannstrom I.O."/>
            <person name="Guillou S."/>
            <person name="Cros-Aarteil S."/>
            <person name="Calhoun S."/>
            <person name="Haridas S."/>
            <person name="Kuo A."/>
            <person name="Mondo S."/>
            <person name="Pangilinan J."/>
            <person name="Riley R."/>
            <person name="Labutti K."/>
            <person name="Andreopoulos B."/>
            <person name="Lipzen A."/>
            <person name="Chen C."/>
            <person name="Yanf M."/>
            <person name="Daum C."/>
            <person name="Ng V."/>
            <person name="Clum A."/>
            <person name="Ohm R."/>
            <person name="Martin F."/>
            <person name="Silar P."/>
            <person name="Natvig D."/>
            <person name="Lalanne C."/>
            <person name="Gautier V."/>
            <person name="Ament-Velasquez S.L."/>
            <person name="Kruys A."/>
            <person name="Hutchinson M.I."/>
            <person name="Powell A.J."/>
            <person name="Barry K."/>
            <person name="Miller A.N."/>
            <person name="Grigoriev I.V."/>
            <person name="Debuchy R."/>
            <person name="Gladieux P."/>
            <person name="Thoren M.H."/>
            <person name="Johannesson H."/>
        </authorList>
    </citation>
    <scope>NUCLEOTIDE SEQUENCE</scope>
    <source>
        <strain evidence="1">CBS 538.74</strain>
    </source>
</reference>
<comment type="caution">
    <text evidence="1">The sequence shown here is derived from an EMBL/GenBank/DDBJ whole genome shotgun (WGS) entry which is preliminary data.</text>
</comment>
<proteinExistence type="predicted"/>
<keyword evidence="2" id="KW-1185">Reference proteome</keyword>
<name>A0AAN6VWL4_9PEZI</name>
<sequence length="252" mass="28368">MMSNKHAPGATQADSTKPSIATLPYEIQVAIFEAAMDPQVFFMDITNDILTFSRPADKALGLACQLSREIYLKSKTLYEFGDQFHWLDPGRDIFYLSRDDPVPRAQRPNYLDIKLPGGDKFDRRVVQNVALDLQYMGHHPRHDAIVRVWTVFPHIRTIHILVPKGPPQTPALQSTPDTLALSAIPSTQVVALPGHDNELWLAVRYQVKKVSTRILDTENGWHGRCTLDVVGHFTSLRGTPQRQLGSIDGEEH</sequence>
<dbReference type="AlphaFoldDB" id="A0AAN6VWL4"/>
<protein>
    <submittedName>
        <fullName evidence="1">Uncharacterized protein</fullName>
    </submittedName>
</protein>
<organism evidence="1 2">
    <name type="scientific">Chaetomidium leptoderma</name>
    <dbReference type="NCBI Taxonomy" id="669021"/>
    <lineage>
        <taxon>Eukaryota</taxon>
        <taxon>Fungi</taxon>
        <taxon>Dikarya</taxon>
        <taxon>Ascomycota</taxon>
        <taxon>Pezizomycotina</taxon>
        <taxon>Sordariomycetes</taxon>
        <taxon>Sordariomycetidae</taxon>
        <taxon>Sordariales</taxon>
        <taxon>Chaetomiaceae</taxon>
        <taxon>Chaetomidium</taxon>
    </lineage>
</organism>
<dbReference type="Proteomes" id="UP001302745">
    <property type="component" value="Unassembled WGS sequence"/>
</dbReference>
<accession>A0AAN6VWL4</accession>
<dbReference type="EMBL" id="MU856845">
    <property type="protein sequence ID" value="KAK4157875.1"/>
    <property type="molecule type" value="Genomic_DNA"/>
</dbReference>
<reference evidence="1" key="1">
    <citation type="journal article" date="2023" name="Mol. Phylogenet. Evol.">
        <title>Genome-scale phylogeny and comparative genomics of the fungal order Sordariales.</title>
        <authorList>
            <person name="Hensen N."/>
            <person name="Bonometti L."/>
            <person name="Westerberg I."/>
            <person name="Brannstrom I.O."/>
            <person name="Guillou S."/>
            <person name="Cros-Aarteil S."/>
            <person name="Calhoun S."/>
            <person name="Haridas S."/>
            <person name="Kuo A."/>
            <person name="Mondo S."/>
            <person name="Pangilinan J."/>
            <person name="Riley R."/>
            <person name="LaButti K."/>
            <person name="Andreopoulos B."/>
            <person name="Lipzen A."/>
            <person name="Chen C."/>
            <person name="Yan M."/>
            <person name="Daum C."/>
            <person name="Ng V."/>
            <person name="Clum A."/>
            <person name="Steindorff A."/>
            <person name="Ohm R.A."/>
            <person name="Martin F."/>
            <person name="Silar P."/>
            <person name="Natvig D.O."/>
            <person name="Lalanne C."/>
            <person name="Gautier V."/>
            <person name="Ament-Velasquez S.L."/>
            <person name="Kruys A."/>
            <person name="Hutchinson M.I."/>
            <person name="Powell A.J."/>
            <person name="Barry K."/>
            <person name="Miller A.N."/>
            <person name="Grigoriev I.V."/>
            <person name="Debuchy R."/>
            <person name="Gladieux P."/>
            <person name="Hiltunen Thoren M."/>
            <person name="Johannesson H."/>
        </authorList>
    </citation>
    <scope>NUCLEOTIDE SEQUENCE</scope>
    <source>
        <strain evidence="1">CBS 538.74</strain>
    </source>
</reference>